<dbReference type="Proteomes" id="UP001258017">
    <property type="component" value="Unassembled WGS sequence"/>
</dbReference>
<dbReference type="PANTHER" id="PTHR47510">
    <property type="entry name" value="REVERSE TRANSCRIPTASE DOMAIN-CONTAINING PROTEIN"/>
    <property type="match status" value="1"/>
</dbReference>
<feature type="non-terminal residue" evidence="1">
    <location>
        <position position="1"/>
    </location>
</feature>
<name>A0AAD9RER4_9HYME</name>
<dbReference type="InterPro" id="IPR036691">
    <property type="entry name" value="Endo/exonu/phosph_ase_sf"/>
</dbReference>
<accession>A0AAD9RER4</accession>
<gene>
    <name evidence="1" type="ORF">KPH14_012679</name>
</gene>
<keyword evidence="2" id="KW-1185">Reference proteome</keyword>
<dbReference type="AlphaFoldDB" id="A0AAD9RER4"/>
<comment type="caution">
    <text evidence="1">The sequence shown here is derived from an EMBL/GenBank/DDBJ whole genome shotgun (WGS) entry which is preliminary data.</text>
</comment>
<evidence type="ECO:0008006" key="3">
    <source>
        <dbReference type="Google" id="ProtNLM"/>
    </source>
</evidence>
<evidence type="ECO:0000313" key="1">
    <source>
        <dbReference type="EMBL" id="KAK2578397.1"/>
    </source>
</evidence>
<dbReference type="EMBL" id="JAIFRP010000335">
    <property type="protein sequence ID" value="KAK2578397.1"/>
    <property type="molecule type" value="Genomic_DNA"/>
</dbReference>
<proteinExistence type="predicted"/>
<protein>
    <recommendedName>
        <fullName evidence="3">Endonuclease/exonuclease/phosphatase domain-containing protein</fullName>
    </recommendedName>
</protein>
<reference evidence="1" key="1">
    <citation type="submission" date="2021-08" db="EMBL/GenBank/DDBJ databases">
        <authorList>
            <person name="Misof B."/>
            <person name="Oliver O."/>
            <person name="Podsiadlowski L."/>
            <person name="Donath A."/>
            <person name="Peters R."/>
            <person name="Mayer C."/>
            <person name="Rust J."/>
            <person name="Gunkel S."/>
            <person name="Lesny P."/>
            <person name="Martin S."/>
            <person name="Oeyen J.P."/>
            <person name="Petersen M."/>
            <person name="Panagiotis P."/>
            <person name="Wilbrandt J."/>
            <person name="Tanja T."/>
        </authorList>
    </citation>
    <scope>NUCLEOTIDE SEQUENCE</scope>
    <source>
        <strain evidence="1">GBR_01_08_01A</strain>
        <tissue evidence="1">Thorax + abdomen</tissue>
    </source>
</reference>
<organism evidence="1 2">
    <name type="scientific">Odynerus spinipes</name>
    <dbReference type="NCBI Taxonomy" id="1348599"/>
    <lineage>
        <taxon>Eukaryota</taxon>
        <taxon>Metazoa</taxon>
        <taxon>Ecdysozoa</taxon>
        <taxon>Arthropoda</taxon>
        <taxon>Hexapoda</taxon>
        <taxon>Insecta</taxon>
        <taxon>Pterygota</taxon>
        <taxon>Neoptera</taxon>
        <taxon>Endopterygota</taxon>
        <taxon>Hymenoptera</taxon>
        <taxon>Apocrita</taxon>
        <taxon>Aculeata</taxon>
        <taxon>Vespoidea</taxon>
        <taxon>Vespidae</taxon>
        <taxon>Eumeninae</taxon>
        <taxon>Odynerus</taxon>
    </lineage>
</organism>
<sequence length="573" mass="65048">MTINLPGSNPLLVAVVYRPPKAANLSAFCNDYDALAIDFASSVIFGDFNANLLGSSYETADVRDFCVERALYIVPFNATCHTHSSDTFLDLCILSDQSLLHSFSQTSTPFIACHDAIYVSLRVNVPRRQTGMYLARSYRRLNPSAFTEDLASKDWGSVVRAPSVDDMVSGLHGFILAALDAHAPFTRRCRSRLLTPWITQELHELRRERDRCYRVYRRTKSHGALLRYREKRDIFHKRISDARTSFYTERLAGISNPSLLWRELRNLGIASSQAKSNIIPFSPDDLNRHFAATAQWPNAGREIYLHVEPSNLSGAIERLNRDVSAVLEWATENALNLNTHKTQVLILGSAPFLTHLNTALVPPVLFDGVPLPYLDSARNLGLLMDPKLSWTKHVQAISMRVHLTLRQLSASRRFLSKSLHLASKDWGSVVRAPSVDDMVSGLHGFILAALDAHAPFTRRCRSRLLTPWITQELHELRRERDRCYRVYRRTKSHGALLRYREKRDILHKRISDARTSFYTERLAGISNPSLLWRELRNLGIASSQAKSNIIPFSPDDLNRHFAAIAQWPNAGRE</sequence>
<dbReference type="PANTHER" id="PTHR47510:SF3">
    <property type="entry name" value="ENDO_EXONUCLEASE_PHOSPHATASE DOMAIN-CONTAINING PROTEIN"/>
    <property type="match status" value="1"/>
</dbReference>
<evidence type="ECO:0000313" key="2">
    <source>
        <dbReference type="Proteomes" id="UP001258017"/>
    </source>
</evidence>
<dbReference type="Gene3D" id="3.60.10.10">
    <property type="entry name" value="Endonuclease/exonuclease/phosphatase"/>
    <property type="match status" value="1"/>
</dbReference>
<reference evidence="1" key="2">
    <citation type="journal article" date="2023" name="Commun. Biol.">
        <title>Intrasexual cuticular hydrocarbon dimorphism in a wasp sheds light on hydrocarbon biosynthesis genes in Hymenoptera.</title>
        <authorList>
            <person name="Moris V.C."/>
            <person name="Podsiadlowski L."/>
            <person name="Martin S."/>
            <person name="Oeyen J.P."/>
            <person name="Donath A."/>
            <person name="Petersen M."/>
            <person name="Wilbrandt J."/>
            <person name="Misof B."/>
            <person name="Liedtke D."/>
            <person name="Thamm M."/>
            <person name="Scheiner R."/>
            <person name="Schmitt T."/>
            <person name="Niehuis O."/>
        </authorList>
    </citation>
    <scope>NUCLEOTIDE SEQUENCE</scope>
    <source>
        <strain evidence="1">GBR_01_08_01A</strain>
    </source>
</reference>